<sequence>MTWLKYLGAALAAAALFVSGYQYAAALYEADIADLQAQHALAMKDKTDEYRAKEQSQAQQLADAWDALERARAESVNLRGDVDRVRKLADNYRSRLSAAGTDSCDAIRERLASCTKLLEEGAKLSAEGAELAQRIAEKKDALSTVTGLAD</sequence>
<reference evidence="1" key="1">
    <citation type="journal article" date="2021" name="Proc. Natl. Acad. Sci. U.S.A.">
        <title>A Catalog of Tens of Thousands of Viruses from Human Metagenomes Reveals Hidden Associations with Chronic Diseases.</title>
        <authorList>
            <person name="Tisza M.J."/>
            <person name="Buck C.B."/>
        </authorList>
    </citation>
    <scope>NUCLEOTIDE SEQUENCE</scope>
    <source>
        <strain evidence="1">Ctrub15</strain>
    </source>
</reference>
<evidence type="ECO:0000313" key="1">
    <source>
        <dbReference type="EMBL" id="DAD73739.1"/>
    </source>
</evidence>
<organism evidence="1">
    <name type="scientific">Podoviridae sp. ctrub15</name>
    <dbReference type="NCBI Taxonomy" id="2826581"/>
    <lineage>
        <taxon>Viruses</taxon>
        <taxon>Duplodnaviria</taxon>
        <taxon>Heunggongvirae</taxon>
        <taxon>Uroviricota</taxon>
        <taxon>Caudoviricetes</taxon>
    </lineage>
</organism>
<proteinExistence type="predicted"/>
<protein>
    <submittedName>
        <fullName evidence="1">Uncharacterized protein</fullName>
    </submittedName>
</protein>
<name>A0A8S5LVD0_9CAUD</name>
<dbReference type="EMBL" id="BK014743">
    <property type="protein sequence ID" value="DAD73739.1"/>
    <property type="molecule type" value="Genomic_DNA"/>
</dbReference>
<accession>A0A8S5LVD0</accession>